<gene>
    <name evidence="1" type="ORF">JG687_00004925</name>
</gene>
<dbReference type="VEuPathDB" id="FungiDB:PC110_g12850"/>
<comment type="caution">
    <text evidence="1">The sequence shown here is derived from an EMBL/GenBank/DDBJ whole genome shotgun (WGS) entry which is preliminary data.</text>
</comment>
<name>A0A8T1URY6_9STRA</name>
<dbReference type="EMBL" id="JAENGZ010000178">
    <property type="protein sequence ID" value="KAG6966285.1"/>
    <property type="molecule type" value="Genomic_DNA"/>
</dbReference>
<sequence>MQATGSPKMCRYCGDAPCEREQFGEGIAACRPGLLTQQGSYRREIKLDKALYQVYYYYKYGSLPKRPTYQMPVCVSKEIALLKTKSLARPIETPSAAAMTSSRADRTVCD</sequence>
<dbReference type="OrthoDB" id="126349at2759"/>
<proteinExistence type="predicted"/>
<evidence type="ECO:0000313" key="1">
    <source>
        <dbReference type="EMBL" id="KAG6966285.1"/>
    </source>
</evidence>
<evidence type="ECO:0000313" key="2">
    <source>
        <dbReference type="Proteomes" id="UP000688947"/>
    </source>
</evidence>
<organism evidence="1 2">
    <name type="scientific">Phytophthora cactorum</name>
    <dbReference type="NCBI Taxonomy" id="29920"/>
    <lineage>
        <taxon>Eukaryota</taxon>
        <taxon>Sar</taxon>
        <taxon>Stramenopiles</taxon>
        <taxon>Oomycota</taxon>
        <taxon>Peronosporomycetes</taxon>
        <taxon>Peronosporales</taxon>
        <taxon>Peronosporaceae</taxon>
        <taxon>Phytophthora</taxon>
    </lineage>
</organism>
<dbReference type="Proteomes" id="UP000688947">
    <property type="component" value="Unassembled WGS sequence"/>
</dbReference>
<dbReference type="AlphaFoldDB" id="A0A8T1URY6"/>
<reference evidence="1" key="1">
    <citation type="submission" date="2021-01" db="EMBL/GenBank/DDBJ databases">
        <title>Phytophthora aleatoria, a newly-described species from Pinus radiata is distinct from Phytophthora cactorum isolates based on comparative genomics.</title>
        <authorList>
            <person name="Mcdougal R."/>
            <person name="Panda P."/>
            <person name="Williams N."/>
            <person name="Studholme D.J."/>
        </authorList>
    </citation>
    <scope>NUCLEOTIDE SEQUENCE</scope>
    <source>
        <strain evidence="1">NZFS 3830</strain>
    </source>
</reference>
<protein>
    <submittedName>
        <fullName evidence="1">Uncharacterized protein</fullName>
    </submittedName>
</protein>
<accession>A0A8T1URY6</accession>